<organism evidence="1 2">
    <name type="scientific">Trichinella nelsoni</name>
    <dbReference type="NCBI Taxonomy" id="6336"/>
    <lineage>
        <taxon>Eukaryota</taxon>
        <taxon>Metazoa</taxon>
        <taxon>Ecdysozoa</taxon>
        <taxon>Nematoda</taxon>
        <taxon>Enoplea</taxon>
        <taxon>Dorylaimia</taxon>
        <taxon>Trichinellida</taxon>
        <taxon>Trichinellidae</taxon>
        <taxon>Trichinella</taxon>
    </lineage>
</organism>
<comment type="caution">
    <text evidence="1">The sequence shown here is derived from an EMBL/GenBank/DDBJ whole genome shotgun (WGS) entry which is preliminary data.</text>
</comment>
<accession>A0A0V0RFN9</accession>
<dbReference type="OrthoDB" id="5935282at2759"/>
<dbReference type="Proteomes" id="UP000054630">
    <property type="component" value="Unassembled WGS sequence"/>
</dbReference>
<keyword evidence="2" id="KW-1185">Reference proteome</keyword>
<gene>
    <name evidence="1" type="ORF">T07_5383</name>
</gene>
<evidence type="ECO:0000313" key="1">
    <source>
        <dbReference type="EMBL" id="KRX13061.1"/>
    </source>
</evidence>
<sequence length="156" mass="18162">MANVHFCPVFNLSGNVIKYGETVSMISASCHRRFYVINPLMDCWGRAHPRGLKLCDISFETIRHILKKISMFQDFLFGLQNIVNSKNSVHDGIKHFIGKKCDKILFFSSRGLNFVKFVKQITLLNRARYSAHFDTKLRSIVFFLVPKRLRFSKPFL</sequence>
<reference evidence="1 2" key="1">
    <citation type="submission" date="2015-01" db="EMBL/GenBank/DDBJ databases">
        <title>Evolution of Trichinella species and genotypes.</title>
        <authorList>
            <person name="Korhonen P.K."/>
            <person name="Edoardo P."/>
            <person name="Giuseppe L.R."/>
            <person name="Gasser R.B."/>
        </authorList>
    </citation>
    <scope>NUCLEOTIDE SEQUENCE [LARGE SCALE GENOMIC DNA]</scope>
    <source>
        <strain evidence="1">ISS37</strain>
    </source>
</reference>
<evidence type="ECO:0000313" key="2">
    <source>
        <dbReference type="Proteomes" id="UP000054630"/>
    </source>
</evidence>
<dbReference type="EMBL" id="JYDL01000226">
    <property type="protein sequence ID" value="KRX13061.1"/>
    <property type="molecule type" value="Genomic_DNA"/>
</dbReference>
<protein>
    <submittedName>
        <fullName evidence="1">Uncharacterized protein</fullName>
    </submittedName>
</protein>
<proteinExistence type="predicted"/>
<dbReference type="AlphaFoldDB" id="A0A0V0RFN9"/>
<name>A0A0V0RFN9_9BILA</name>